<keyword evidence="8 10" id="KW-1133">Transmembrane helix</keyword>
<evidence type="ECO:0000256" key="9">
    <source>
        <dbReference type="ARBA" id="ARBA00023136"/>
    </source>
</evidence>
<reference evidence="12 18" key="2">
    <citation type="submission" date="2020-06" db="EMBL/GenBank/DDBJ databases">
        <title>Draft genome sequence of Lactic acid bacteria from Okinawan-style tofu.</title>
        <authorList>
            <person name="Takara I."/>
            <person name="Ikematsu S."/>
        </authorList>
    </citation>
    <scope>NUCLEOTIDE SEQUENCE [LARGE SCALE GENOMIC DNA]</scope>
    <source>
        <strain evidence="18">lg38</strain>
        <strain evidence="12">Lg38</strain>
    </source>
</reference>
<dbReference type="InterPro" id="IPR000515">
    <property type="entry name" value="MetI-like"/>
</dbReference>
<keyword evidence="9 10" id="KW-0472">Membrane</keyword>
<evidence type="ECO:0000256" key="7">
    <source>
        <dbReference type="ARBA" id="ARBA00022970"/>
    </source>
</evidence>
<feature type="transmembrane region" description="Helical" evidence="10">
    <location>
        <begin position="218"/>
        <end position="239"/>
    </location>
</feature>
<sequence>MNKNKKIILGLGVLLLLIILPMLPFLIMQGQYSFDEFWTMFFTKIFSWKDFTAAFVPIIKMIPISLQMTLIAMFFGLILGLLLALVRINKIPILDQLRALFVSFTRGTPILVQLYLTYTGIPLILKAINMNYGTNYTVNSVPAMLFVIVAFALNEGAYNSETIRSAIQSVDKGQIEAARSLGMTNFQVFWRVTLPEAASVATAPLGNALIGLLKSTSLAFVAGVVEMTAQAQIIGGSTFRLFETYLALALIYWPICIVLEILIRKIESKLEIKMPKAARKISLGRNPFDNGVTNK</sequence>
<dbReference type="PANTHER" id="PTHR30614">
    <property type="entry name" value="MEMBRANE COMPONENT OF AMINO ACID ABC TRANSPORTER"/>
    <property type="match status" value="1"/>
</dbReference>
<dbReference type="Proteomes" id="UP001164042">
    <property type="component" value="Chromosome"/>
</dbReference>
<dbReference type="GeneID" id="75143545"/>
<comment type="similarity">
    <text evidence="10">Belongs to the binding-protein-dependent transport system permease family.</text>
</comment>
<protein>
    <submittedName>
        <fullName evidence="14">Amino acid ABC transporter membrane protein, PAAT family</fullName>
    </submittedName>
    <submittedName>
        <fullName evidence="12">Amino acid ABC transporter permease</fullName>
    </submittedName>
</protein>
<evidence type="ECO:0000313" key="12">
    <source>
        <dbReference type="EMBL" id="GFO51611.1"/>
    </source>
</evidence>
<dbReference type="OMA" id="QWQSCQA"/>
<dbReference type="Proteomes" id="UP001157396">
    <property type="component" value="Unassembled WGS sequence"/>
</dbReference>
<dbReference type="PATRIC" id="fig|1363.32.peg.1902"/>
<feature type="transmembrane region" description="Helical" evidence="10">
    <location>
        <begin position="136"/>
        <end position="154"/>
    </location>
</feature>
<dbReference type="GO" id="GO:0015031">
    <property type="term" value="P:protein transport"/>
    <property type="evidence" value="ECO:0007669"/>
    <property type="project" value="UniProtKB-KW"/>
</dbReference>
<reference evidence="13" key="5">
    <citation type="submission" date="2023-04" db="EMBL/GenBank/DDBJ databases">
        <title>Genomic analysis of Lactococcus garvieae isolates.</title>
        <authorList>
            <person name="Zhanghang C."/>
        </authorList>
    </citation>
    <scope>NUCLEOTIDE SEQUENCE</scope>
    <source>
        <strain evidence="13">ZB-1</strain>
    </source>
</reference>
<reference evidence="16" key="4">
    <citation type="submission" date="2023-02" db="EMBL/GenBank/DDBJ databases">
        <title>Comparative genomics and fermentation flavor characterization of five lactic acid bacteria reveal flavor biosynthesis metabolic pathways in fermented muskmelon puree.</title>
        <authorList>
            <person name="Yuan L."/>
            <person name="Li M."/>
            <person name="Xu X."/>
            <person name="Lao F."/>
            <person name="Wu J."/>
        </authorList>
    </citation>
    <scope>NUCLEOTIDE SEQUENCE</scope>
    <source>
        <strain evidence="16">Pa-2</strain>
    </source>
</reference>
<proteinExistence type="inferred from homology"/>
<evidence type="ECO:0000313" key="13">
    <source>
        <dbReference type="EMBL" id="MDH7959324.1"/>
    </source>
</evidence>
<dbReference type="EMBL" id="CP118627">
    <property type="protein sequence ID" value="WEA14448.1"/>
    <property type="molecule type" value="Genomic_DNA"/>
</dbReference>
<evidence type="ECO:0000256" key="4">
    <source>
        <dbReference type="ARBA" id="ARBA00022692"/>
    </source>
</evidence>
<dbReference type="eggNOG" id="COG0765">
    <property type="taxonomic scope" value="Bacteria"/>
</dbReference>
<evidence type="ECO:0000256" key="10">
    <source>
        <dbReference type="RuleBase" id="RU363032"/>
    </source>
</evidence>
<evidence type="ECO:0000313" key="14">
    <source>
        <dbReference type="EMBL" id="SFL29782.1"/>
    </source>
</evidence>
<keyword evidence="3" id="KW-1003">Cell membrane</keyword>
<dbReference type="NCBIfam" id="TIGR01726">
    <property type="entry name" value="HEQRo_perm_3TM"/>
    <property type="match status" value="1"/>
</dbReference>
<dbReference type="RefSeq" id="WP_004258125.1">
    <property type="nucleotide sequence ID" value="NZ_AP026069.1"/>
</dbReference>
<dbReference type="Proteomes" id="UP000504756">
    <property type="component" value="Unassembled WGS sequence"/>
</dbReference>
<evidence type="ECO:0000259" key="11">
    <source>
        <dbReference type="PROSITE" id="PS50928"/>
    </source>
</evidence>
<dbReference type="Pfam" id="PF00528">
    <property type="entry name" value="BPD_transp_1"/>
    <property type="match status" value="1"/>
</dbReference>
<keyword evidence="6" id="KW-0653">Protein transport</keyword>
<evidence type="ECO:0000256" key="1">
    <source>
        <dbReference type="ARBA" id="ARBA00004651"/>
    </source>
</evidence>
<reference evidence="14 17" key="1">
    <citation type="submission" date="2016-10" db="EMBL/GenBank/DDBJ databases">
        <authorList>
            <person name="de Groot N.N."/>
        </authorList>
    </citation>
    <scope>NUCLEOTIDE SEQUENCE [LARGE SCALE GENOMIC DNA]</scope>
    <source>
        <strain evidence="14 17">M79</strain>
    </source>
</reference>
<dbReference type="Gene3D" id="1.10.3720.10">
    <property type="entry name" value="MetI-like"/>
    <property type="match status" value="1"/>
</dbReference>
<dbReference type="InterPro" id="IPR035906">
    <property type="entry name" value="MetI-like_sf"/>
</dbReference>
<dbReference type="AlphaFoldDB" id="A0A098CMX7"/>
<gene>
    <name evidence="12" type="primary">yjgD</name>
    <name evidence="12" type="ORF">ikelab_08860</name>
    <name evidence="15" type="ORF">OF801_05025</name>
    <name evidence="16" type="ORF">PWF74_02805</name>
    <name evidence="13" type="ORF">QHR29_02355</name>
    <name evidence="14" type="ORF">SAMN05216438_10468</name>
</gene>
<dbReference type="GO" id="GO:0022857">
    <property type="term" value="F:transmembrane transporter activity"/>
    <property type="evidence" value="ECO:0007669"/>
    <property type="project" value="InterPro"/>
</dbReference>
<evidence type="ECO:0000313" key="16">
    <source>
        <dbReference type="EMBL" id="WEA14448.1"/>
    </source>
</evidence>
<dbReference type="InterPro" id="IPR010065">
    <property type="entry name" value="AA_ABC_transptr_permease_3TM"/>
</dbReference>
<evidence type="ECO:0000313" key="17">
    <source>
        <dbReference type="Proteomes" id="UP000181969"/>
    </source>
</evidence>
<dbReference type="SUPFAM" id="SSF161098">
    <property type="entry name" value="MetI-like"/>
    <property type="match status" value="1"/>
</dbReference>
<dbReference type="EMBL" id="JARYTV010000001">
    <property type="protein sequence ID" value="MDH7959324.1"/>
    <property type="molecule type" value="Genomic_DNA"/>
</dbReference>
<keyword evidence="5" id="KW-0571">Peptide transport</keyword>
<organism evidence="12 18">
    <name type="scientific">Lactococcus garvieae</name>
    <dbReference type="NCBI Taxonomy" id="1363"/>
    <lineage>
        <taxon>Bacteria</taxon>
        <taxon>Bacillati</taxon>
        <taxon>Bacillota</taxon>
        <taxon>Bacilli</taxon>
        <taxon>Lactobacillales</taxon>
        <taxon>Streptococcaceae</taxon>
        <taxon>Lactococcus</taxon>
    </lineage>
</organism>
<evidence type="ECO:0000256" key="3">
    <source>
        <dbReference type="ARBA" id="ARBA00022475"/>
    </source>
</evidence>
<comment type="subcellular location">
    <subcellularLocation>
        <location evidence="1 10">Cell membrane</location>
        <topology evidence="1 10">Multi-pass membrane protein</topology>
    </subcellularLocation>
</comment>
<dbReference type="InterPro" id="IPR043429">
    <property type="entry name" value="ArtM/GltK/GlnP/TcyL/YhdX-like"/>
</dbReference>
<evidence type="ECO:0000256" key="2">
    <source>
        <dbReference type="ARBA" id="ARBA00022448"/>
    </source>
</evidence>
<evidence type="ECO:0000256" key="6">
    <source>
        <dbReference type="ARBA" id="ARBA00022927"/>
    </source>
</evidence>
<feature type="transmembrane region" description="Helical" evidence="10">
    <location>
        <begin position="7"/>
        <end position="27"/>
    </location>
</feature>
<dbReference type="GO" id="GO:0015833">
    <property type="term" value="P:peptide transport"/>
    <property type="evidence" value="ECO:0007669"/>
    <property type="project" value="UniProtKB-KW"/>
</dbReference>
<feature type="transmembrane region" description="Helical" evidence="10">
    <location>
        <begin position="245"/>
        <end position="263"/>
    </location>
</feature>
<dbReference type="Proteomes" id="UP001217324">
    <property type="component" value="Chromosome"/>
</dbReference>
<feature type="transmembrane region" description="Helical" evidence="10">
    <location>
        <begin position="64"/>
        <end position="85"/>
    </location>
</feature>
<keyword evidence="4 10" id="KW-0812">Transmembrane</keyword>
<keyword evidence="7" id="KW-0029">Amino-acid transport</keyword>
<keyword evidence="2 10" id="KW-0813">Transport</keyword>
<dbReference type="PANTHER" id="PTHR30614:SF0">
    <property type="entry name" value="L-CYSTINE TRANSPORT SYSTEM PERMEASE PROTEIN TCYL"/>
    <property type="match status" value="1"/>
</dbReference>
<evidence type="ECO:0000313" key="18">
    <source>
        <dbReference type="Proteomes" id="UP000504756"/>
    </source>
</evidence>
<dbReference type="PROSITE" id="PS50928">
    <property type="entry name" value="ABC_TM1"/>
    <property type="match status" value="1"/>
</dbReference>
<dbReference type="EMBL" id="CP109635">
    <property type="protein sequence ID" value="UYT11313.1"/>
    <property type="molecule type" value="Genomic_DNA"/>
</dbReference>
<evidence type="ECO:0000256" key="8">
    <source>
        <dbReference type="ARBA" id="ARBA00022989"/>
    </source>
</evidence>
<dbReference type="OrthoDB" id="9805999at2"/>
<evidence type="ECO:0000256" key="5">
    <source>
        <dbReference type="ARBA" id="ARBA00022856"/>
    </source>
</evidence>
<dbReference type="GO" id="GO:0043190">
    <property type="term" value="C:ATP-binding cassette (ABC) transporter complex"/>
    <property type="evidence" value="ECO:0007669"/>
    <property type="project" value="InterPro"/>
</dbReference>
<dbReference type="GO" id="GO:0006865">
    <property type="term" value="P:amino acid transport"/>
    <property type="evidence" value="ECO:0007669"/>
    <property type="project" value="UniProtKB-KW"/>
</dbReference>
<reference evidence="15" key="3">
    <citation type="submission" date="2022-10" db="EMBL/GenBank/DDBJ databases">
        <title>Genome assembly of Lactococcus garvieae isolates from cricket gut.</title>
        <authorList>
            <person name="Luecke A.R."/>
            <person name="Brown A.M.V."/>
            <person name="Wakeman C.A."/>
        </authorList>
    </citation>
    <scope>NUCLEOTIDE SEQUENCE</scope>
    <source>
        <strain evidence="15">Alexii-11_2</strain>
    </source>
</reference>
<name>A0A098CMX7_9LACT</name>
<dbReference type="Proteomes" id="UP000181969">
    <property type="component" value="Unassembled WGS sequence"/>
</dbReference>
<dbReference type="CDD" id="cd06261">
    <property type="entry name" value="TM_PBP2"/>
    <property type="match status" value="1"/>
</dbReference>
<evidence type="ECO:0000313" key="15">
    <source>
        <dbReference type="EMBL" id="UYT11313.1"/>
    </source>
</evidence>
<feature type="transmembrane region" description="Helical" evidence="10">
    <location>
        <begin position="97"/>
        <end position="116"/>
    </location>
</feature>
<accession>A0A098CMX7</accession>
<dbReference type="EMBL" id="FOTJ01000004">
    <property type="protein sequence ID" value="SFL29782.1"/>
    <property type="molecule type" value="Genomic_DNA"/>
</dbReference>
<feature type="domain" description="ABC transmembrane type-1" evidence="11">
    <location>
        <begin position="62"/>
        <end position="263"/>
    </location>
</feature>
<dbReference type="EMBL" id="BLXU01000004">
    <property type="protein sequence ID" value="GFO51611.1"/>
    <property type="molecule type" value="Genomic_DNA"/>
</dbReference>